<dbReference type="RefSeq" id="WP_062417687.1">
    <property type="nucleotide sequence ID" value="NZ_DF967974.1"/>
</dbReference>
<organism evidence="2 3">
    <name type="scientific">Levilinea saccharolytica</name>
    <dbReference type="NCBI Taxonomy" id="229921"/>
    <lineage>
        <taxon>Bacteria</taxon>
        <taxon>Bacillati</taxon>
        <taxon>Chloroflexota</taxon>
        <taxon>Anaerolineae</taxon>
        <taxon>Anaerolineales</taxon>
        <taxon>Anaerolineaceae</taxon>
        <taxon>Levilinea</taxon>
    </lineage>
</organism>
<sequence length="61" mass="6859">MREAEKRKYELDVPAVNGLVLTPRPPRDKSGAEGKAQAAQASENEQKEQVVNRLIDFFKGF</sequence>
<reference evidence="2 3" key="1">
    <citation type="submission" date="2015-07" db="EMBL/GenBank/DDBJ databases">
        <title>Genome sequence of Levilinea saccharolytica DSM 16555.</title>
        <authorList>
            <person name="Hemp J."/>
            <person name="Ward L.M."/>
            <person name="Pace L.A."/>
            <person name="Fischer W.W."/>
        </authorList>
    </citation>
    <scope>NUCLEOTIDE SEQUENCE [LARGE SCALE GENOMIC DNA]</scope>
    <source>
        <strain evidence="2 3">KIBI-1</strain>
    </source>
</reference>
<comment type="caution">
    <text evidence="2">The sequence shown here is derived from an EMBL/GenBank/DDBJ whole genome shotgun (WGS) entry which is preliminary data.</text>
</comment>
<keyword evidence="3" id="KW-1185">Reference proteome</keyword>
<dbReference type="EMBL" id="LGCM01000039">
    <property type="protein sequence ID" value="KPL80698.1"/>
    <property type="molecule type" value="Genomic_DNA"/>
</dbReference>
<dbReference type="STRING" id="229921.ADN01_11235"/>
<name>A0A0N8GPE8_9CHLR</name>
<evidence type="ECO:0000256" key="1">
    <source>
        <dbReference type="SAM" id="MobiDB-lite"/>
    </source>
</evidence>
<gene>
    <name evidence="2" type="ORF">ADN01_11235</name>
</gene>
<dbReference type="AlphaFoldDB" id="A0A0N8GPE8"/>
<evidence type="ECO:0000313" key="2">
    <source>
        <dbReference type="EMBL" id="KPL80698.1"/>
    </source>
</evidence>
<evidence type="ECO:0000313" key="3">
    <source>
        <dbReference type="Proteomes" id="UP000050501"/>
    </source>
</evidence>
<accession>A0A0N8GPE8</accession>
<feature type="region of interest" description="Disordered" evidence="1">
    <location>
        <begin position="19"/>
        <end position="48"/>
    </location>
</feature>
<proteinExistence type="predicted"/>
<dbReference type="Proteomes" id="UP000050501">
    <property type="component" value="Unassembled WGS sequence"/>
</dbReference>
<protein>
    <submittedName>
        <fullName evidence="2">Uncharacterized protein</fullName>
    </submittedName>
</protein>